<dbReference type="AlphaFoldDB" id="A0A652KTM1"/>
<gene>
    <name evidence="1" type="ORF">EAO74_12865</name>
</gene>
<proteinExistence type="predicted"/>
<sequence>MADLLHWHAGEAAPAPYALTGIAAEACGGADAPGPYHRAVRLTARWYGDLVAAPLAALPARPTGRPVLGTTPANMSHV</sequence>
<reference evidence="1" key="1">
    <citation type="submission" date="2018-10" db="EMBL/GenBank/DDBJ databases">
        <authorList>
            <person name="Hariharan J."/>
            <person name="Choudoir M.J."/>
            <person name="Diebold P."/>
            <person name="Panke-Buisse K."/>
            <person name="Campbell A.N."/>
            <person name="Buckley D.H."/>
        </authorList>
    </citation>
    <scope>NUCLEOTIDE SEQUENCE</scope>
    <source>
        <strain evidence="1">Gb1</strain>
    </source>
</reference>
<name>A0A652KTM1_9ACTN</name>
<organism evidence="1">
    <name type="scientific">Streptomyces sp. gb1(2016)</name>
    <dbReference type="NCBI Taxonomy" id="1828321"/>
    <lineage>
        <taxon>Bacteria</taxon>
        <taxon>Bacillati</taxon>
        <taxon>Actinomycetota</taxon>
        <taxon>Actinomycetes</taxon>
        <taxon>Kitasatosporales</taxon>
        <taxon>Streptomycetaceae</taxon>
        <taxon>Streptomyces</taxon>
    </lineage>
</organism>
<accession>A0A652KTM1</accession>
<protein>
    <submittedName>
        <fullName evidence="1">Uncharacterized protein</fullName>
    </submittedName>
</protein>
<comment type="caution">
    <text evidence="1">The sequence shown here is derived from an EMBL/GenBank/DDBJ whole genome shotgun (WGS) entry which is preliminary data.</text>
</comment>
<dbReference type="RefSeq" id="WP_147983644.1">
    <property type="nucleotide sequence ID" value="NZ_RDBM01000035.1"/>
</dbReference>
<evidence type="ECO:0000313" key="1">
    <source>
        <dbReference type="EMBL" id="TXS26971.1"/>
    </source>
</evidence>
<dbReference type="EMBL" id="RDBM01000035">
    <property type="protein sequence ID" value="TXS26971.1"/>
    <property type="molecule type" value="Genomic_DNA"/>
</dbReference>